<comment type="caution">
    <text evidence="4">The sequence shown here is derived from an EMBL/GenBank/DDBJ whole genome shotgun (WGS) entry which is preliminary data.</text>
</comment>
<accession>A0A7Y6TZB8</accession>
<protein>
    <submittedName>
        <fullName evidence="4">Response regulator</fullName>
    </submittedName>
</protein>
<dbReference type="InterPro" id="IPR050595">
    <property type="entry name" value="Bact_response_regulator"/>
</dbReference>
<organism evidence="4 5">
    <name type="scientific">Piscinibacter koreensis</name>
    <dbReference type="NCBI Taxonomy" id="2742824"/>
    <lineage>
        <taxon>Bacteria</taxon>
        <taxon>Pseudomonadati</taxon>
        <taxon>Pseudomonadota</taxon>
        <taxon>Betaproteobacteria</taxon>
        <taxon>Burkholderiales</taxon>
        <taxon>Sphaerotilaceae</taxon>
        <taxon>Piscinibacter</taxon>
    </lineage>
</organism>
<dbReference type="InterPro" id="IPR001789">
    <property type="entry name" value="Sig_transdc_resp-reg_receiver"/>
</dbReference>
<dbReference type="AlphaFoldDB" id="A0A7Y6TZB8"/>
<dbReference type="SUPFAM" id="SSF52172">
    <property type="entry name" value="CheY-like"/>
    <property type="match status" value="1"/>
</dbReference>
<name>A0A7Y6TZB8_9BURK</name>
<dbReference type="GO" id="GO:0000160">
    <property type="term" value="P:phosphorelay signal transduction system"/>
    <property type="evidence" value="ECO:0007669"/>
    <property type="project" value="InterPro"/>
</dbReference>
<proteinExistence type="predicted"/>
<evidence type="ECO:0000256" key="2">
    <source>
        <dbReference type="PROSITE-ProRule" id="PRU00169"/>
    </source>
</evidence>
<dbReference type="Proteomes" id="UP000529637">
    <property type="component" value="Unassembled WGS sequence"/>
</dbReference>
<gene>
    <name evidence="4" type="ORF">HQN59_25730</name>
</gene>
<evidence type="ECO:0000313" key="4">
    <source>
        <dbReference type="EMBL" id="NUZ09138.1"/>
    </source>
</evidence>
<dbReference type="PROSITE" id="PS50110">
    <property type="entry name" value="RESPONSE_REGULATORY"/>
    <property type="match status" value="1"/>
</dbReference>
<keyword evidence="5" id="KW-1185">Reference proteome</keyword>
<dbReference type="SMART" id="SM00448">
    <property type="entry name" value="REC"/>
    <property type="match status" value="1"/>
</dbReference>
<reference evidence="4 5" key="1">
    <citation type="submission" date="2020-06" db="EMBL/GenBank/DDBJ databases">
        <title>Schlegella sp. ID0723 isolated from air conditioner.</title>
        <authorList>
            <person name="Kim D.Y."/>
            <person name="Kim D.-U."/>
        </authorList>
    </citation>
    <scope>NUCLEOTIDE SEQUENCE [LARGE SCALE GENOMIC DNA]</scope>
    <source>
        <strain evidence="4 5">ID0723</strain>
    </source>
</reference>
<evidence type="ECO:0000259" key="3">
    <source>
        <dbReference type="PROSITE" id="PS50110"/>
    </source>
</evidence>
<dbReference type="PANTHER" id="PTHR44591">
    <property type="entry name" value="STRESS RESPONSE REGULATOR PROTEIN 1"/>
    <property type="match status" value="1"/>
</dbReference>
<dbReference type="Gene3D" id="3.40.50.2300">
    <property type="match status" value="1"/>
</dbReference>
<dbReference type="EMBL" id="JABWMJ010000035">
    <property type="protein sequence ID" value="NUZ09138.1"/>
    <property type="molecule type" value="Genomic_DNA"/>
</dbReference>
<dbReference type="PANTHER" id="PTHR44591:SF3">
    <property type="entry name" value="RESPONSE REGULATORY DOMAIN-CONTAINING PROTEIN"/>
    <property type="match status" value="1"/>
</dbReference>
<evidence type="ECO:0000256" key="1">
    <source>
        <dbReference type="ARBA" id="ARBA00022553"/>
    </source>
</evidence>
<comment type="caution">
    <text evidence="2">Lacks conserved residue(s) required for the propagation of feature annotation.</text>
</comment>
<feature type="domain" description="Response regulatory" evidence="3">
    <location>
        <begin position="11"/>
        <end position="127"/>
    </location>
</feature>
<dbReference type="InterPro" id="IPR011006">
    <property type="entry name" value="CheY-like_superfamily"/>
</dbReference>
<keyword evidence="1" id="KW-0597">Phosphoprotein</keyword>
<dbReference type="Pfam" id="PF00072">
    <property type="entry name" value="Response_reg"/>
    <property type="match status" value="1"/>
</dbReference>
<evidence type="ECO:0000313" key="5">
    <source>
        <dbReference type="Proteomes" id="UP000529637"/>
    </source>
</evidence>
<sequence length="168" mass="17847">MKDVFSASALRVLVLDDEVDAAKSLCHQLDASGCHAVDCQNGPAGLALAAQLEPHLVIIALDMLGMYSCDVVRHMRLQDSSSLAMVIGLAGHDSRNGLSTSPGCLFDALIAKPIHGDTMTALVREAEGKTLHLRMPIQRPTAPTALRAAFMRQTTRAGPAQSTWTADS</sequence>